<protein>
    <recommendedName>
        <fullName evidence="3">Thioredoxin domain-containing protein</fullName>
    </recommendedName>
</protein>
<reference evidence="4" key="2">
    <citation type="submission" date="2021-01" db="UniProtKB">
        <authorList>
            <consortium name="EnsemblMetazoa"/>
        </authorList>
    </citation>
    <scope>IDENTIFICATION</scope>
</reference>
<dbReference type="InterPro" id="IPR036249">
    <property type="entry name" value="Thioredoxin-like_sf"/>
</dbReference>
<dbReference type="InterPro" id="IPR052643">
    <property type="entry name" value="ERP44"/>
</dbReference>
<reference evidence="5" key="1">
    <citation type="submission" date="2015-02" db="EMBL/GenBank/DDBJ databases">
        <title>Genome sequencing for Strongylocentrotus purpuratus.</title>
        <authorList>
            <person name="Murali S."/>
            <person name="Liu Y."/>
            <person name="Vee V."/>
            <person name="English A."/>
            <person name="Wang M."/>
            <person name="Skinner E."/>
            <person name="Han Y."/>
            <person name="Muzny D.M."/>
            <person name="Worley K.C."/>
            <person name="Gibbs R.A."/>
        </authorList>
    </citation>
    <scope>NUCLEOTIDE SEQUENCE</scope>
</reference>
<dbReference type="Pfam" id="PF00085">
    <property type="entry name" value="Thioredoxin"/>
    <property type="match status" value="1"/>
</dbReference>
<feature type="chain" id="PRO_5029462841" description="Thioredoxin domain-containing protein" evidence="2">
    <location>
        <begin position="28"/>
        <end position="409"/>
    </location>
</feature>
<dbReference type="CTD" id="23071"/>
<dbReference type="InterPro" id="IPR041862">
    <property type="entry name" value="ERp44_PDI_b_2"/>
</dbReference>
<dbReference type="GO" id="GO:0005789">
    <property type="term" value="C:endoplasmic reticulum membrane"/>
    <property type="evidence" value="ECO:0000318"/>
    <property type="project" value="GO_Central"/>
</dbReference>
<evidence type="ECO:0000313" key="5">
    <source>
        <dbReference type="Proteomes" id="UP000007110"/>
    </source>
</evidence>
<evidence type="ECO:0000256" key="1">
    <source>
        <dbReference type="SAM" id="MobiDB-lite"/>
    </source>
</evidence>
<dbReference type="PANTHER" id="PTHR46295">
    <property type="entry name" value="ENDOPLASMIC RETICULUM RESIDENT PROTEIN 44"/>
    <property type="match status" value="1"/>
</dbReference>
<dbReference type="FunFam" id="3.40.30.10:FF:000051">
    <property type="entry name" value="endoplasmic reticulum resident protein 44"/>
    <property type="match status" value="1"/>
</dbReference>
<sequence length="409" mass="46736">MDSFRLKGCGYLVSSTVFLLCCVVCHTNQQATVDLMDSNMDNILQHNDIVFVNFYANWCRFSQMLKPIFEEAAKVAQQEFPGQGQVVFGGLDCDKYPALAKKYHISKYPTLKLFRGGQLAKREYRSQRSKDAFVSHIRDNLKDPLVKLTNPDEVPNLDESKRKVIGYFKSYEDAEYTAFRRVASSLRDDCSFFAGSGEAFSKELAPGNSIMYRPPRSIDQDMLFMGSMTNVELLRAWSTDKCIPLVREITFENGEELTEEGLPFLILFHKPEDTEVVRQYNDMILRELISERGNMNFLTADGTKFTHPLHHLGKTPKDLPVIAIDSFRHMYLFPNIADVPVPGKLKQFVLDLHSGKLHREFHHGPDPAIQKTVPGSPKTVIDTDQTDPPESQFVKLMPSENRYSFRDEL</sequence>
<dbReference type="EnsemblMetazoa" id="XM_786852">
    <property type="protein sequence ID" value="XP_791945"/>
    <property type="gene ID" value="LOC587099"/>
</dbReference>
<dbReference type="GeneID" id="587099"/>
<feature type="domain" description="Thioredoxin" evidence="3">
    <location>
        <begin position="22"/>
        <end position="142"/>
    </location>
</feature>
<organism evidence="4 5">
    <name type="scientific">Strongylocentrotus purpuratus</name>
    <name type="common">Purple sea urchin</name>
    <dbReference type="NCBI Taxonomy" id="7668"/>
    <lineage>
        <taxon>Eukaryota</taxon>
        <taxon>Metazoa</taxon>
        <taxon>Echinodermata</taxon>
        <taxon>Eleutherozoa</taxon>
        <taxon>Echinozoa</taxon>
        <taxon>Echinoidea</taxon>
        <taxon>Euechinoidea</taxon>
        <taxon>Echinacea</taxon>
        <taxon>Camarodonta</taxon>
        <taxon>Echinidea</taxon>
        <taxon>Strongylocentrotidae</taxon>
        <taxon>Strongylocentrotus</taxon>
    </lineage>
</organism>
<dbReference type="CDD" id="cd03070">
    <property type="entry name" value="PDI_b_ERp44"/>
    <property type="match status" value="1"/>
</dbReference>
<dbReference type="InterPro" id="IPR041870">
    <property type="entry name" value="ERp44_PDI_b_1"/>
</dbReference>
<keyword evidence="2" id="KW-0732">Signal</keyword>
<name>A0A7M7RGS2_STRPU</name>
<dbReference type="GO" id="GO:0005793">
    <property type="term" value="C:endoplasmic reticulum-Golgi intermediate compartment"/>
    <property type="evidence" value="ECO:0000318"/>
    <property type="project" value="GO_Central"/>
</dbReference>
<dbReference type="Gene3D" id="3.40.30.10">
    <property type="entry name" value="Glutaredoxin"/>
    <property type="match status" value="3"/>
</dbReference>
<evidence type="ECO:0000256" key="2">
    <source>
        <dbReference type="SAM" id="SignalP"/>
    </source>
</evidence>
<dbReference type="InterPro" id="IPR013766">
    <property type="entry name" value="Thioredoxin_domain"/>
</dbReference>
<dbReference type="Proteomes" id="UP000007110">
    <property type="component" value="Unassembled WGS sequence"/>
</dbReference>
<keyword evidence="5" id="KW-1185">Reference proteome</keyword>
<dbReference type="Pfam" id="PF13848">
    <property type="entry name" value="Thioredoxin_6"/>
    <property type="match status" value="1"/>
</dbReference>
<accession>A0A7M7RGS2</accession>
<dbReference type="PANTHER" id="PTHR46295:SF1">
    <property type="entry name" value="ENDOPLASMIC RETICULUM RESIDENT PROTEIN 44"/>
    <property type="match status" value="1"/>
</dbReference>
<dbReference type="InParanoid" id="A0A7M7RGS2"/>
<dbReference type="CDD" id="cd03072">
    <property type="entry name" value="PDI_b'_ERp44"/>
    <property type="match status" value="1"/>
</dbReference>
<feature type="region of interest" description="Disordered" evidence="1">
    <location>
        <begin position="361"/>
        <end position="392"/>
    </location>
</feature>
<evidence type="ECO:0000259" key="3">
    <source>
        <dbReference type="PROSITE" id="PS51352"/>
    </source>
</evidence>
<dbReference type="PROSITE" id="PS51352">
    <property type="entry name" value="THIOREDOXIN_2"/>
    <property type="match status" value="1"/>
</dbReference>
<dbReference type="FunCoup" id="A0A7M7RGS2">
    <property type="interactions" value="2342"/>
</dbReference>
<feature type="signal peptide" evidence="2">
    <location>
        <begin position="1"/>
        <end position="27"/>
    </location>
</feature>
<dbReference type="OMA" id="DWCRFSN"/>
<dbReference type="SUPFAM" id="SSF52833">
    <property type="entry name" value="Thioredoxin-like"/>
    <property type="match status" value="3"/>
</dbReference>
<dbReference type="KEGG" id="spu:587099"/>
<dbReference type="AlphaFoldDB" id="A0A7M7RGS2"/>
<dbReference type="RefSeq" id="XP_791945.2">
    <property type="nucleotide sequence ID" value="XM_786852.5"/>
</dbReference>
<dbReference type="GO" id="GO:0006457">
    <property type="term" value="P:protein folding"/>
    <property type="evidence" value="ECO:0000318"/>
    <property type="project" value="GO_Central"/>
</dbReference>
<evidence type="ECO:0000313" key="4">
    <source>
        <dbReference type="EnsemblMetazoa" id="XP_791945"/>
    </source>
</evidence>
<dbReference type="GO" id="GO:0003756">
    <property type="term" value="F:protein disulfide isomerase activity"/>
    <property type="evidence" value="ECO:0000318"/>
    <property type="project" value="GO_Central"/>
</dbReference>
<dbReference type="OrthoDB" id="294696at2759"/>
<proteinExistence type="predicted"/>